<dbReference type="EMBL" id="BSNN01000002">
    <property type="protein sequence ID" value="GLQ34299.1"/>
    <property type="molecule type" value="Genomic_DNA"/>
</dbReference>
<name>A0ABQ5VSJ1_9RHOB</name>
<dbReference type="PANTHER" id="PTHR31876">
    <property type="entry name" value="COV-LIKE PROTEIN 1"/>
    <property type="match status" value="1"/>
</dbReference>
<reference evidence="3" key="1">
    <citation type="journal article" date="2019" name="Int. J. Syst. Evol. Microbiol.">
        <title>The Global Catalogue of Microorganisms (GCM) 10K type strain sequencing project: providing services to taxonomists for standard genome sequencing and annotation.</title>
        <authorList>
            <consortium name="The Broad Institute Genomics Platform"/>
            <consortium name="The Broad Institute Genome Sequencing Center for Infectious Disease"/>
            <person name="Wu L."/>
            <person name="Ma J."/>
        </authorList>
    </citation>
    <scope>NUCLEOTIDE SEQUENCE [LARGE SCALE GENOMIC DNA]</scope>
    <source>
        <strain evidence="3">NBRC 110140</strain>
    </source>
</reference>
<dbReference type="Pfam" id="PF04367">
    <property type="entry name" value="DUF502"/>
    <property type="match status" value="1"/>
</dbReference>
<evidence type="ECO:0000313" key="3">
    <source>
        <dbReference type="Proteomes" id="UP001156694"/>
    </source>
</evidence>
<evidence type="ECO:0000313" key="2">
    <source>
        <dbReference type="EMBL" id="GLQ34299.1"/>
    </source>
</evidence>
<evidence type="ECO:0000256" key="1">
    <source>
        <dbReference type="SAM" id="Phobius"/>
    </source>
</evidence>
<feature type="transmembrane region" description="Helical" evidence="1">
    <location>
        <begin position="20"/>
        <end position="44"/>
    </location>
</feature>
<keyword evidence="3" id="KW-1185">Reference proteome</keyword>
<protein>
    <submittedName>
        <fullName evidence="2">Membrane protein</fullName>
    </submittedName>
</protein>
<proteinExistence type="predicted"/>
<accession>A0ABQ5VSJ1</accession>
<comment type="caution">
    <text evidence="2">The sequence shown here is derived from an EMBL/GenBank/DDBJ whole genome shotgun (WGS) entry which is preliminary data.</text>
</comment>
<organism evidence="2 3">
    <name type="scientific">Amylibacter marinus</name>
    <dbReference type="NCBI Taxonomy" id="1475483"/>
    <lineage>
        <taxon>Bacteria</taxon>
        <taxon>Pseudomonadati</taxon>
        <taxon>Pseudomonadota</taxon>
        <taxon>Alphaproteobacteria</taxon>
        <taxon>Rhodobacterales</taxon>
        <taxon>Paracoccaceae</taxon>
        <taxon>Amylibacter</taxon>
    </lineage>
</organism>
<gene>
    <name evidence="2" type="ORF">GCM10007939_05820</name>
</gene>
<dbReference type="RefSeq" id="WP_284376035.1">
    <property type="nucleotide sequence ID" value="NZ_BSNN01000002.1"/>
</dbReference>
<dbReference type="InterPro" id="IPR007462">
    <property type="entry name" value="COV1-like"/>
</dbReference>
<sequence length="233" mass="25474">MTQPQKLKKPGLISRLRSNFFTGLVIVLPVALTIWMIWSFMGFVDNRVLPLVPKSYNPQSYIDFNIRGFGVVFFLLFTTVIGALTKGLFGRSLVRVGERWVDRVPVVRSIYNGAKQLVETITNSTDANFEKACLLQYPRQGVWAIGFISKTTGGEVSDKSGAAPMYSVFLPTTPNPTSGFLLFVPQKDVVVLDMDVETAAKLIISAGIVEPPTAAEIAAGKTLAPKSDDTPTK</sequence>
<keyword evidence="1" id="KW-0812">Transmembrane</keyword>
<feature type="transmembrane region" description="Helical" evidence="1">
    <location>
        <begin position="64"/>
        <end position="85"/>
    </location>
</feature>
<dbReference type="Proteomes" id="UP001156694">
    <property type="component" value="Unassembled WGS sequence"/>
</dbReference>
<dbReference type="PANTHER" id="PTHR31876:SF26">
    <property type="entry name" value="PROTEIN LIKE COV 2"/>
    <property type="match status" value="1"/>
</dbReference>
<keyword evidence="1" id="KW-0472">Membrane</keyword>
<keyword evidence="1" id="KW-1133">Transmembrane helix</keyword>